<feature type="transmembrane region" description="Helical" evidence="6">
    <location>
        <begin position="84"/>
        <end position="101"/>
    </location>
</feature>
<dbReference type="Gene3D" id="3.30.70.120">
    <property type="match status" value="1"/>
</dbReference>
<dbReference type="Pfam" id="PF10035">
    <property type="entry name" value="DUF2179"/>
    <property type="match status" value="1"/>
</dbReference>
<gene>
    <name evidence="8" type="ORF">H8790_07215</name>
</gene>
<protein>
    <submittedName>
        <fullName evidence="8">YitT family protein</fullName>
    </submittedName>
</protein>
<dbReference type="Pfam" id="PF02588">
    <property type="entry name" value="YitT_membrane"/>
    <property type="match status" value="1"/>
</dbReference>
<dbReference type="AlphaFoldDB" id="A0A7G9B164"/>
<evidence type="ECO:0000256" key="1">
    <source>
        <dbReference type="ARBA" id="ARBA00004651"/>
    </source>
</evidence>
<reference evidence="8 9" key="1">
    <citation type="submission" date="2020-08" db="EMBL/GenBank/DDBJ databases">
        <authorList>
            <person name="Liu C."/>
            <person name="Sun Q."/>
        </authorList>
    </citation>
    <scope>NUCLEOTIDE SEQUENCE [LARGE SCALE GENOMIC DNA]</scope>
    <source>
        <strain evidence="8 9">NSJ-62</strain>
    </source>
</reference>
<dbReference type="RefSeq" id="WP_187331886.1">
    <property type="nucleotide sequence ID" value="NZ_CP060490.1"/>
</dbReference>
<keyword evidence="3 6" id="KW-0812">Transmembrane</keyword>
<dbReference type="EMBL" id="CP060490">
    <property type="protein sequence ID" value="QNL43295.1"/>
    <property type="molecule type" value="Genomic_DNA"/>
</dbReference>
<evidence type="ECO:0000259" key="7">
    <source>
        <dbReference type="Pfam" id="PF10035"/>
    </source>
</evidence>
<keyword evidence="4 6" id="KW-1133">Transmembrane helix</keyword>
<dbReference type="InterPro" id="IPR019264">
    <property type="entry name" value="DUF2179"/>
</dbReference>
<evidence type="ECO:0000313" key="9">
    <source>
        <dbReference type="Proteomes" id="UP000515960"/>
    </source>
</evidence>
<evidence type="ECO:0000256" key="2">
    <source>
        <dbReference type="ARBA" id="ARBA00022475"/>
    </source>
</evidence>
<feature type="domain" description="DUF2179" evidence="7">
    <location>
        <begin position="221"/>
        <end position="275"/>
    </location>
</feature>
<accession>A0A7G9B164</accession>
<feature type="transmembrane region" description="Helical" evidence="6">
    <location>
        <begin position="146"/>
        <end position="168"/>
    </location>
</feature>
<dbReference type="InterPro" id="IPR003740">
    <property type="entry name" value="YitT"/>
</dbReference>
<comment type="subcellular location">
    <subcellularLocation>
        <location evidence="1">Cell membrane</location>
        <topology evidence="1">Multi-pass membrane protein</topology>
    </subcellularLocation>
</comment>
<dbReference type="PANTHER" id="PTHR33545:SF5">
    <property type="entry name" value="UPF0750 MEMBRANE PROTEIN YITT"/>
    <property type="match status" value="1"/>
</dbReference>
<dbReference type="CDD" id="cd16380">
    <property type="entry name" value="YitT_C"/>
    <property type="match status" value="1"/>
</dbReference>
<feature type="transmembrane region" description="Helical" evidence="6">
    <location>
        <begin position="107"/>
        <end position="125"/>
    </location>
</feature>
<sequence length="281" mass="30508">MRWKNVAMDVACETAGSFLVAVALYNFALYAGFPLSGFSGIAMILYRLFDLPIGLTTIALNIPVAIVCYRLIGREFMLKSLRCMIISSLMIDYVAPLLPVYQGQQMLIAIVTGVLSGIGYALIYMRKSSTGGSDFVIMAIKAVKPHMKLGTITFFADAATILVGGAMLRSVDGIIYGLLINFLIATAVDKVMGGLNSGKVGLVVTEQGEEVCDLIDQCTGRGSTILEGRGGYRRGKKQVVMVACNSKEMYQIQQEVKHLDEDAFMIVMNSTEVHGEGFRVI</sequence>
<dbReference type="Proteomes" id="UP000515960">
    <property type="component" value="Chromosome"/>
</dbReference>
<organism evidence="8 9">
    <name type="scientific">Oscillibacter hominis</name>
    <dbReference type="NCBI Taxonomy" id="2763056"/>
    <lineage>
        <taxon>Bacteria</taxon>
        <taxon>Bacillati</taxon>
        <taxon>Bacillota</taxon>
        <taxon>Clostridia</taxon>
        <taxon>Eubacteriales</taxon>
        <taxon>Oscillospiraceae</taxon>
        <taxon>Oscillibacter</taxon>
    </lineage>
</organism>
<evidence type="ECO:0000256" key="4">
    <source>
        <dbReference type="ARBA" id="ARBA00022989"/>
    </source>
</evidence>
<feature type="transmembrane region" description="Helical" evidence="6">
    <location>
        <begin position="53"/>
        <end position="72"/>
    </location>
</feature>
<evidence type="ECO:0000313" key="8">
    <source>
        <dbReference type="EMBL" id="QNL43295.1"/>
    </source>
</evidence>
<dbReference type="PIRSF" id="PIRSF006483">
    <property type="entry name" value="Membrane_protein_YitT"/>
    <property type="match status" value="1"/>
</dbReference>
<dbReference type="GO" id="GO:0005886">
    <property type="term" value="C:plasma membrane"/>
    <property type="evidence" value="ECO:0007669"/>
    <property type="project" value="UniProtKB-SubCell"/>
</dbReference>
<dbReference type="KEGG" id="ohi:H8790_07215"/>
<evidence type="ECO:0000256" key="5">
    <source>
        <dbReference type="ARBA" id="ARBA00023136"/>
    </source>
</evidence>
<feature type="transmembrane region" description="Helical" evidence="6">
    <location>
        <begin position="174"/>
        <end position="192"/>
    </location>
</feature>
<keyword evidence="2" id="KW-1003">Cell membrane</keyword>
<keyword evidence="9" id="KW-1185">Reference proteome</keyword>
<keyword evidence="5 6" id="KW-0472">Membrane</keyword>
<proteinExistence type="predicted"/>
<evidence type="ECO:0000256" key="6">
    <source>
        <dbReference type="SAM" id="Phobius"/>
    </source>
</evidence>
<dbReference type="InterPro" id="IPR051461">
    <property type="entry name" value="UPF0750_membrane"/>
</dbReference>
<dbReference type="InterPro" id="IPR015867">
    <property type="entry name" value="N-reg_PII/ATP_PRibTrfase_C"/>
</dbReference>
<evidence type="ECO:0000256" key="3">
    <source>
        <dbReference type="ARBA" id="ARBA00022692"/>
    </source>
</evidence>
<name>A0A7G9B164_9FIRM</name>
<dbReference type="PANTHER" id="PTHR33545">
    <property type="entry name" value="UPF0750 MEMBRANE PROTEIN YITT-RELATED"/>
    <property type="match status" value="1"/>
</dbReference>